<proteinExistence type="predicted"/>
<dbReference type="Pfam" id="PF09369">
    <property type="entry name" value="MZB"/>
    <property type="match status" value="1"/>
</dbReference>
<accession>A0A2R6CE42</accession>
<evidence type="ECO:0000259" key="1">
    <source>
        <dbReference type="Pfam" id="PF09369"/>
    </source>
</evidence>
<comment type="caution">
    <text evidence="2">The sequence shown here is derived from an EMBL/GenBank/DDBJ whole genome shotgun (WGS) entry which is preliminary data.</text>
</comment>
<evidence type="ECO:0000313" key="2">
    <source>
        <dbReference type="EMBL" id="PSO09060.1"/>
    </source>
</evidence>
<sequence length="404" mass="46623">MRQSSNLRIPEIRTLFSILPQMNSRLHMVLQKKVVQEVVDDLKALDELNMMNVRPTQEPAYLEKLRKLLENRKKGNSIDQATIDFIFSFPEEEIMQALKDIRSLSQKKTYRELIGEEFPALIKASYEGAPPKQSKRDSRPFFHVDPNRVKEFKAAGGWTFRVTPVLSLRAVIVQVGYRREVKTENIGSGLLQLQGELVEVCAKDMNGDRWYPGVESYGEGVFISMAEDDWVELKRLQGKATGEWMNAFKGGEDLRRLYLPYLFRDDQEREEMHPWFVWWHTLSHALIRHISSEAGYSSASIRERVYIERNGSRFRGGILLYATSLGSEGTLGGLVGLVPHFEQFFKDVMENIRLCSSDPLCRQQEFQRGSVNGAACYACLYLSETSCEHRNMWLDRHVVMENQP</sequence>
<dbReference type="InterPro" id="IPR047721">
    <property type="entry name" value="DrmB"/>
</dbReference>
<protein>
    <recommendedName>
        <fullName evidence="1">MrfA-like Zn-binding domain-containing protein</fullName>
    </recommendedName>
</protein>
<gene>
    <name evidence="2" type="ORF">B9Q04_02335</name>
</gene>
<feature type="domain" description="MrfA-like Zn-binding" evidence="1">
    <location>
        <begin position="282"/>
        <end position="380"/>
    </location>
</feature>
<dbReference type="Proteomes" id="UP000242015">
    <property type="component" value="Unassembled WGS sequence"/>
</dbReference>
<name>A0A2R6CE42_9ARCH</name>
<dbReference type="InterPro" id="IPR018973">
    <property type="entry name" value="MZB"/>
</dbReference>
<reference evidence="2 3" key="1">
    <citation type="submission" date="2017-04" db="EMBL/GenBank/DDBJ databases">
        <title>Novel microbial lineages endemic to geothermal iron-oxide mats fill important gaps in the evolutionary history of Archaea.</title>
        <authorList>
            <person name="Jay Z.J."/>
            <person name="Beam J.P."/>
            <person name="Dlakic M."/>
            <person name="Rusch D.B."/>
            <person name="Kozubal M.A."/>
            <person name="Inskeep W.P."/>
        </authorList>
    </citation>
    <scope>NUCLEOTIDE SEQUENCE [LARGE SCALE GENOMIC DNA]</scope>
    <source>
        <strain evidence="2">BE_D</strain>
    </source>
</reference>
<dbReference type="EMBL" id="NEXF01000026">
    <property type="protein sequence ID" value="PSO09060.1"/>
    <property type="molecule type" value="Genomic_DNA"/>
</dbReference>
<dbReference type="NCBIfam" id="NF038324">
    <property type="entry name" value="DrmB_fam"/>
    <property type="match status" value="1"/>
</dbReference>
<dbReference type="AlphaFoldDB" id="A0A2R6CE42"/>
<evidence type="ECO:0000313" key="3">
    <source>
        <dbReference type="Proteomes" id="UP000242015"/>
    </source>
</evidence>
<organism evidence="2 3">
    <name type="scientific">Candidatus Marsarchaeota G2 archaeon BE_D</name>
    <dbReference type="NCBI Taxonomy" id="1978158"/>
    <lineage>
        <taxon>Archaea</taxon>
        <taxon>Candidatus Marsarchaeota</taxon>
        <taxon>Candidatus Marsarchaeota group 2</taxon>
    </lineage>
</organism>